<organism evidence="1 2">
    <name type="scientific">Methanohalarchaeum thermophilum</name>
    <dbReference type="NCBI Taxonomy" id="1903181"/>
    <lineage>
        <taxon>Archaea</taxon>
        <taxon>Methanobacteriati</taxon>
        <taxon>Methanobacteriota</taxon>
        <taxon>Methanonatronarchaeia</taxon>
        <taxon>Methanonatronarchaeales</taxon>
        <taxon>Methanonatronarchaeaceae</taxon>
        <taxon>Candidatus Methanohalarchaeum</taxon>
    </lineage>
</organism>
<reference evidence="1" key="1">
    <citation type="submission" date="2016-12" db="EMBL/GenBank/DDBJ databases">
        <title>Discovery of methanogenic haloarchaea.</title>
        <authorList>
            <person name="Sorokin D.Y."/>
            <person name="Makarova K.S."/>
            <person name="Abbas B."/>
            <person name="Ferrer M."/>
            <person name="Golyshin P.N."/>
        </authorList>
    </citation>
    <scope>NUCLEOTIDE SEQUENCE [LARGE SCALE GENOMIC DNA]</scope>
    <source>
        <strain evidence="1">HMET1</strain>
    </source>
</reference>
<sequence>MGKDIEDLRKNYEVNINVNRKWKKIELDLVEENE</sequence>
<name>A0A1Q6DVC6_METT1</name>
<protein>
    <submittedName>
        <fullName evidence="1">Uncharacterized protein</fullName>
    </submittedName>
</protein>
<evidence type="ECO:0000313" key="1">
    <source>
        <dbReference type="EMBL" id="OKY78306.1"/>
    </source>
</evidence>
<comment type="caution">
    <text evidence="1">The sequence shown here is derived from an EMBL/GenBank/DDBJ whole genome shotgun (WGS) entry which is preliminary data.</text>
</comment>
<accession>A0A1Q6DVC6</accession>
<dbReference type="Proteomes" id="UP000185744">
    <property type="component" value="Unassembled WGS sequence"/>
</dbReference>
<evidence type="ECO:0000313" key="2">
    <source>
        <dbReference type="Proteomes" id="UP000185744"/>
    </source>
</evidence>
<proteinExistence type="predicted"/>
<dbReference type="AlphaFoldDB" id="A0A1Q6DVC6"/>
<gene>
    <name evidence="1" type="ORF">BTN85_0794</name>
</gene>
<dbReference type="EMBL" id="MSDW01000001">
    <property type="protein sequence ID" value="OKY78306.1"/>
    <property type="molecule type" value="Genomic_DNA"/>
</dbReference>
<keyword evidence="2" id="KW-1185">Reference proteome</keyword>
<dbReference type="STRING" id="1903181.BTN85_0794"/>
<dbReference type="InParanoid" id="A0A1Q6DVC6"/>